<feature type="non-terminal residue" evidence="2">
    <location>
        <position position="76"/>
    </location>
</feature>
<accession>A0A6J4PWH1</accession>
<name>A0A6J4PWH1_9ACTN</name>
<proteinExistence type="predicted"/>
<evidence type="ECO:0000313" key="2">
    <source>
        <dbReference type="EMBL" id="CAA9426169.1"/>
    </source>
</evidence>
<gene>
    <name evidence="2" type="ORF">AVDCRST_MAG01-01-2585</name>
</gene>
<reference evidence="2" key="1">
    <citation type="submission" date="2020-02" db="EMBL/GenBank/DDBJ databases">
        <authorList>
            <person name="Meier V. D."/>
        </authorList>
    </citation>
    <scope>NUCLEOTIDE SEQUENCE</scope>
    <source>
        <strain evidence="2">AVDCRST_MAG01</strain>
    </source>
</reference>
<sequence>GRSQAKYAGRGCTQGAEVVCSDPSDGGAGLRTVSRVARGADAGGDVAGGGGAAGFGSAGGVSGRAGAGKGCGGETL</sequence>
<feature type="region of interest" description="Disordered" evidence="1">
    <location>
        <begin position="56"/>
        <end position="76"/>
    </location>
</feature>
<feature type="non-terminal residue" evidence="2">
    <location>
        <position position="1"/>
    </location>
</feature>
<dbReference type="AlphaFoldDB" id="A0A6J4PWH1"/>
<dbReference type="EMBL" id="CADCUW010000350">
    <property type="protein sequence ID" value="CAA9426169.1"/>
    <property type="molecule type" value="Genomic_DNA"/>
</dbReference>
<evidence type="ECO:0000256" key="1">
    <source>
        <dbReference type="SAM" id="MobiDB-lite"/>
    </source>
</evidence>
<protein>
    <submittedName>
        <fullName evidence="2">Uncharacterized protein</fullName>
    </submittedName>
</protein>
<organism evidence="2">
    <name type="scientific">uncultured Rubrobacteraceae bacterium</name>
    <dbReference type="NCBI Taxonomy" id="349277"/>
    <lineage>
        <taxon>Bacteria</taxon>
        <taxon>Bacillati</taxon>
        <taxon>Actinomycetota</taxon>
        <taxon>Rubrobacteria</taxon>
        <taxon>Rubrobacterales</taxon>
        <taxon>Rubrobacteraceae</taxon>
        <taxon>environmental samples</taxon>
    </lineage>
</organism>